<dbReference type="SMR" id="A0A4U5QF55"/>
<reference evidence="8" key="1">
    <citation type="submission" date="2018-10" db="EMBL/GenBank/DDBJ databases">
        <title>Population genomic analysis revealed the cold adaptation of white poplar.</title>
        <authorList>
            <person name="Liu Y.-J."/>
        </authorList>
    </citation>
    <scope>NUCLEOTIDE SEQUENCE [LARGE SCALE GENOMIC DNA]</scope>
    <source>
        <strain evidence="8">PAL-ZL1</strain>
    </source>
</reference>
<evidence type="ECO:0000256" key="3">
    <source>
        <dbReference type="ARBA" id="ARBA00023235"/>
    </source>
</evidence>
<dbReference type="InterPro" id="IPR020094">
    <property type="entry name" value="TruA/RsuA/RluB/E/F_N"/>
</dbReference>
<proteinExistence type="inferred from homology"/>
<name>A0A4U5QF55_POPAL</name>
<organism evidence="8">
    <name type="scientific">Populus alba</name>
    <name type="common">White poplar</name>
    <dbReference type="NCBI Taxonomy" id="43335"/>
    <lineage>
        <taxon>Eukaryota</taxon>
        <taxon>Viridiplantae</taxon>
        <taxon>Streptophyta</taxon>
        <taxon>Embryophyta</taxon>
        <taxon>Tracheophyta</taxon>
        <taxon>Spermatophyta</taxon>
        <taxon>Magnoliopsida</taxon>
        <taxon>eudicotyledons</taxon>
        <taxon>Gunneridae</taxon>
        <taxon>Pentapetalae</taxon>
        <taxon>rosids</taxon>
        <taxon>fabids</taxon>
        <taxon>Malpighiales</taxon>
        <taxon>Salicaceae</taxon>
        <taxon>Saliceae</taxon>
        <taxon>Populus</taxon>
    </lineage>
</organism>
<comment type="catalytic activity">
    <reaction evidence="4">
        <text>a uridine in tRNA = a pseudouridine in tRNA</text>
        <dbReference type="Rhea" id="RHEA:54572"/>
        <dbReference type="Rhea" id="RHEA-COMP:13339"/>
        <dbReference type="Rhea" id="RHEA-COMP:13934"/>
        <dbReference type="ChEBI" id="CHEBI:65314"/>
        <dbReference type="ChEBI" id="CHEBI:65315"/>
    </reaction>
</comment>
<dbReference type="CDD" id="cd02568">
    <property type="entry name" value="PseudoU_synth_PUS1_PUS2"/>
    <property type="match status" value="1"/>
</dbReference>
<dbReference type="Gene3D" id="3.30.70.580">
    <property type="entry name" value="Pseudouridine synthase I, catalytic domain, N-terminal subdomain"/>
    <property type="match status" value="1"/>
</dbReference>
<evidence type="ECO:0000256" key="1">
    <source>
        <dbReference type="ARBA" id="ARBA00009375"/>
    </source>
</evidence>
<dbReference type="PANTHER" id="PTHR11142:SF9">
    <property type="entry name" value="TRNA PSEUDOURIDINE SYNTHASE-RELATED"/>
    <property type="match status" value="1"/>
</dbReference>
<feature type="compositionally biased region" description="Acidic residues" evidence="7">
    <location>
        <begin position="279"/>
        <end position="288"/>
    </location>
</feature>
<gene>
    <name evidence="8" type="ORF">D5086_0000096260</name>
</gene>
<dbReference type="FunFam" id="3.30.70.660:FF:000011">
    <property type="entry name" value="tRNA pseudouridine synthase"/>
    <property type="match status" value="1"/>
</dbReference>
<dbReference type="GO" id="GO:0005634">
    <property type="term" value="C:nucleus"/>
    <property type="evidence" value="ECO:0007669"/>
    <property type="project" value="TreeGrafter"/>
</dbReference>
<keyword evidence="2" id="KW-0819">tRNA processing</keyword>
<feature type="active site" description="Nucleophile" evidence="5">
    <location>
        <position position="138"/>
    </location>
</feature>
<evidence type="ECO:0000256" key="5">
    <source>
        <dbReference type="PIRSR" id="PIRSR641708-1"/>
    </source>
</evidence>
<keyword evidence="3" id="KW-0413">Isomerase</keyword>
<dbReference type="SUPFAM" id="SSF55120">
    <property type="entry name" value="Pseudouridine synthase"/>
    <property type="match status" value="2"/>
</dbReference>
<feature type="compositionally biased region" description="Basic residues" evidence="7">
    <location>
        <begin position="257"/>
        <end position="268"/>
    </location>
</feature>
<evidence type="ECO:0000256" key="2">
    <source>
        <dbReference type="ARBA" id="ARBA00022694"/>
    </source>
</evidence>
<dbReference type="GO" id="GO:0009982">
    <property type="term" value="F:pseudouridine synthase activity"/>
    <property type="evidence" value="ECO:0007669"/>
    <property type="project" value="InterPro"/>
</dbReference>
<accession>A0A4U5QF55</accession>
<dbReference type="STRING" id="43335.A0A4U5QF55"/>
<dbReference type="Gene3D" id="3.30.70.660">
    <property type="entry name" value="Pseudouridine synthase I, catalytic domain, C-terminal subdomain"/>
    <property type="match status" value="2"/>
</dbReference>
<evidence type="ECO:0000256" key="4">
    <source>
        <dbReference type="ARBA" id="ARBA00036943"/>
    </source>
</evidence>
<dbReference type="GO" id="GO:0003723">
    <property type="term" value="F:RNA binding"/>
    <property type="evidence" value="ECO:0007669"/>
    <property type="project" value="InterPro"/>
</dbReference>
<comment type="caution">
    <text evidence="8">The sequence shown here is derived from an EMBL/GenBank/DDBJ whole genome shotgun (WGS) entry which is preliminary data.</text>
</comment>
<comment type="similarity">
    <text evidence="1">Belongs to the tRNA pseudouridine synthase TruA family.</text>
</comment>
<feature type="binding site" evidence="6">
    <location>
        <position position="203"/>
    </location>
    <ligand>
        <name>substrate</name>
    </ligand>
</feature>
<sequence>MAISSLRFPLSPWLLLKTPKLKPSFRFSFPILPSSRHTQLLLLSSYSQSPPSISPPLTDSNSNQSLHSKWESIRKKKVVLRVGYVGTDYRGLQKQHDQHSLLTIEGELERAIYEAGGIRESNYGNLNKISWARSSRTDKGVHSLATTITMKMEIPENAWKDDLYGMVLAKHVNSYLPDSIRVLSILPAQKSFDPRRECDIRKYSYLLPAEVIGIKSHFSMAEIDDHISDFNNILNAFEGDHPFHNYTVRSKYRRKYPTKNGHVSKRARSSWGTSASGSEESDNEENLEIDGTSSSDHVELSQNSLESSICDLNGDILKDQSSDLPLRARWLHEPDETDRIGAAHFRKIFRCSCGKLEKSLGFDFVEISIWGESFMLHQIRKMVGTAVAVKRKVLPRDLIMLSLTKFSRIVLPLAPSEVLILRGNDFSLRKKSGEGKRPEMETMVESEQILRAVNEFYSTMMLPQVSKFLDPCKPPWKEWVENLDKYTSIPDAQLDEVRIARKVWMENFKIRKSIESVVNQ</sequence>
<evidence type="ECO:0000256" key="7">
    <source>
        <dbReference type="SAM" id="MobiDB-lite"/>
    </source>
</evidence>
<dbReference type="FunFam" id="3.30.70.580:FF:000002">
    <property type="entry name" value="tRNA pseudouridine synthase"/>
    <property type="match status" value="1"/>
</dbReference>
<dbReference type="AlphaFoldDB" id="A0A4U5QF55"/>
<dbReference type="InterPro" id="IPR020095">
    <property type="entry name" value="PsdUridine_synth_TruA_C"/>
</dbReference>
<feature type="region of interest" description="Disordered" evidence="7">
    <location>
        <begin position="257"/>
        <end position="295"/>
    </location>
</feature>
<dbReference type="InterPro" id="IPR020103">
    <property type="entry name" value="PsdUridine_synth_cat_dom_sf"/>
</dbReference>
<dbReference type="GO" id="GO:0031119">
    <property type="term" value="P:tRNA pseudouridine synthesis"/>
    <property type="evidence" value="ECO:0007669"/>
    <property type="project" value="InterPro"/>
</dbReference>
<dbReference type="InterPro" id="IPR001406">
    <property type="entry name" value="PsdUridine_synth_TruA"/>
</dbReference>
<dbReference type="PANTHER" id="PTHR11142">
    <property type="entry name" value="PSEUDOURIDYLATE SYNTHASE"/>
    <property type="match status" value="1"/>
</dbReference>
<dbReference type="GO" id="GO:1990481">
    <property type="term" value="P:mRNA pseudouridine synthesis"/>
    <property type="evidence" value="ECO:0007669"/>
    <property type="project" value="TreeGrafter"/>
</dbReference>
<protein>
    <submittedName>
        <fullName evidence="8">Uncharacterized protein</fullName>
    </submittedName>
</protein>
<dbReference type="InterPro" id="IPR041708">
    <property type="entry name" value="PUS1/PUS2-like"/>
</dbReference>
<dbReference type="EMBL" id="RCHU01000285">
    <property type="protein sequence ID" value="TKS09073.1"/>
    <property type="molecule type" value="Genomic_DNA"/>
</dbReference>
<evidence type="ECO:0000313" key="8">
    <source>
        <dbReference type="EMBL" id="TKS09073.1"/>
    </source>
</evidence>
<evidence type="ECO:0000256" key="6">
    <source>
        <dbReference type="PIRSR" id="PIRSR641708-2"/>
    </source>
</evidence>